<keyword evidence="4" id="KW-1185">Reference proteome</keyword>
<comment type="caution">
    <text evidence="3">The sequence shown here is derived from an EMBL/GenBank/DDBJ whole genome shotgun (WGS) entry which is preliminary data.</text>
</comment>
<dbReference type="Proteomes" id="UP001497623">
    <property type="component" value="Unassembled WGS sequence"/>
</dbReference>
<reference evidence="3 4" key="1">
    <citation type="submission" date="2024-05" db="EMBL/GenBank/DDBJ databases">
        <authorList>
            <person name="Wallberg A."/>
        </authorList>
    </citation>
    <scope>NUCLEOTIDE SEQUENCE [LARGE SCALE GENOMIC DNA]</scope>
</reference>
<accession>A0AAV2RNV4</accession>
<evidence type="ECO:0000256" key="1">
    <source>
        <dbReference type="SAM" id="Phobius"/>
    </source>
</evidence>
<keyword evidence="1" id="KW-0812">Transmembrane</keyword>
<evidence type="ECO:0000313" key="4">
    <source>
        <dbReference type="Proteomes" id="UP001497623"/>
    </source>
</evidence>
<feature type="chain" id="PRO_5043506205" evidence="2">
    <location>
        <begin position="20"/>
        <end position="131"/>
    </location>
</feature>
<feature type="transmembrane region" description="Helical" evidence="1">
    <location>
        <begin position="43"/>
        <end position="66"/>
    </location>
</feature>
<keyword evidence="1" id="KW-1133">Transmembrane helix</keyword>
<organism evidence="3 4">
    <name type="scientific">Meganyctiphanes norvegica</name>
    <name type="common">Northern krill</name>
    <name type="synonym">Thysanopoda norvegica</name>
    <dbReference type="NCBI Taxonomy" id="48144"/>
    <lineage>
        <taxon>Eukaryota</taxon>
        <taxon>Metazoa</taxon>
        <taxon>Ecdysozoa</taxon>
        <taxon>Arthropoda</taxon>
        <taxon>Crustacea</taxon>
        <taxon>Multicrustacea</taxon>
        <taxon>Malacostraca</taxon>
        <taxon>Eumalacostraca</taxon>
        <taxon>Eucarida</taxon>
        <taxon>Euphausiacea</taxon>
        <taxon>Euphausiidae</taxon>
        <taxon>Meganyctiphanes</taxon>
    </lineage>
</organism>
<evidence type="ECO:0000313" key="3">
    <source>
        <dbReference type="EMBL" id="CAL4135369.1"/>
    </source>
</evidence>
<gene>
    <name evidence="3" type="ORF">MNOR_LOCUS27605</name>
</gene>
<keyword evidence="2" id="KW-0732">Signal</keyword>
<dbReference type="EMBL" id="CAXKWB010029331">
    <property type="protein sequence ID" value="CAL4135369.1"/>
    <property type="molecule type" value="Genomic_DNA"/>
</dbReference>
<evidence type="ECO:0000256" key="2">
    <source>
        <dbReference type="SAM" id="SignalP"/>
    </source>
</evidence>
<proteinExistence type="predicted"/>
<feature type="signal peptide" evidence="2">
    <location>
        <begin position="1"/>
        <end position="19"/>
    </location>
</feature>
<name>A0AAV2RNV4_MEGNR</name>
<sequence length="131" mass="14376">MKLALLLVCAVALVQLATGEQEKSKHREKILFFGSSLTTTFMSVSTLTSVVPFSCFTAAVTTACTGKKKRKRSLIKLGEGHLDSDLQLDPSQLTQQLEKEVDLSDDASGKLLFTVWRTSHTTKTFTSFSTN</sequence>
<keyword evidence="1" id="KW-0472">Membrane</keyword>
<dbReference type="AlphaFoldDB" id="A0AAV2RNV4"/>
<protein>
    <submittedName>
        <fullName evidence="3">Uncharacterized protein</fullName>
    </submittedName>
</protein>
<feature type="non-terminal residue" evidence="3">
    <location>
        <position position="131"/>
    </location>
</feature>